<evidence type="ECO:0000256" key="7">
    <source>
        <dbReference type="SAM" id="Phobius"/>
    </source>
</evidence>
<evidence type="ECO:0000313" key="9">
    <source>
        <dbReference type="EMBL" id="RWS09322.1"/>
    </source>
</evidence>
<keyword evidence="10" id="KW-1185">Reference proteome</keyword>
<accession>A0A443R0L8</accession>
<feature type="transmembrane region" description="Helical" evidence="7">
    <location>
        <begin position="275"/>
        <end position="299"/>
    </location>
</feature>
<dbReference type="PROSITE" id="PS50283">
    <property type="entry name" value="NA_SOLUT_SYMP_3"/>
    <property type="match status" value="1"/>
</dbReference>
<keyword evidence="5 7" id="KW-0472">Membrane</keyword>
<evidence type="ECO:0000256" key="6">
    <source>
        <dbReference type="RuleBase" id="RU362091"/>
    </source>
</evidence>
<comment type="caution">
    <text evidence="8">The sequence shown here is derived from an EMBL/GenBank/DDBJ whole genome shotgun (WGS) entry which is preliminary data.</text>
</comment>
<dbReference type="EMBL" id="NCKU01002789">
    <property type="protein sequence ID" value="RWS08778.1"/>
    <property type="molecule type" value="Genomic_DNA"/>
</dbReference>
<organism evidence="8 10">
    <name type="scientific">Dinothrombium tinctorium</name>
    <dbReference type="NCBI Taxonomy" id="1965070"/>
    <lineage>
        <taxon>Eukaryota</taxon>
        <taxon>Metazoa</taxon>
        <taxon>Ecdysozoa</taxon>
        <taxon>Arthropoda</taxon>
        <taxon>Chelicerata</taxon>
        <taxon>Arachnida</taxon>
        <taxon>Acari</taxon>
        <taxon>Acariformes</taxon>
        <taxon>Trombidiformes</taxon>
        <taxon>Prostigmata</taxon>
        <taxon>Anystina</taxon>
        <taxon>Parasitengona</taxon>
        <taxon>Trombidioidea</taxon>
        <taxon>Trombidiidae</taxon>
        <taxon>Dinothrombium</taxon>
    </lineage>
</organism>
<reference evidence="8 10" key="1">
    <citation type="journal article" date="2018" name="Gigascience">
        <title>Genomes of trombidid mites reveal novel predicted allergens and laterally-transferred genes associated with secondary metabolism.</title>
        <authorList>
            <person name="Dong X."/>
            <person name="Chaisiri K."/>
            <person name="Xia D."/>
            <person name="Armstrong S.D."/>
            <person name="Fang Y."/>
            <person name="Donnelly M.J."/>
            <person name="Kadowaki T."/>
            <person name="McGarry J.W."/>
            <person name="Darby A.C."/>
            <person name="Makepeace B.L."/>
        </authorList>
    </citation>
    <scope>NUCLEOTIDE SEQUENCE [LARGE SCALE GENOMIC DNA]</scope>
    <source>
        <strain evidence="8">UoL-WK</strain>
    </source>
</reference>
<evidence type="ECO:0000256" key="4">
    <source>
        <dbReference type="ARBA" id="ARBA00022989"/>
    </source>
</evidence>
<feature type="transmembrane region" description="Helical" evidence="7">
    <location>
        <begin position="348"/>
        <end position="370"/>
    </location>
</feature>
<protein>
    <submittedName>
        <fullName evidence="8">Sodium/myo-inositol cotransporter-like protein</fullName>
    </submittedName>
</protein>
<feature type="transmembrane region" description="Helical" evidence="7">
    <location>
        <begin position="136"/>
        <end position="156"/>
    </location>
</feature>
<dbReference type="AlphaFoldDB" id="A0A443R0L8"/>
<gene>
    <name evidence="9" type="ORF">B4U79_04198</name>
    <name evidence="8" type="ORF">B4U79_12935</name>
</gene>
<dbReference type="EMBL" id="NCKU01002564">
    <property type="protein sequence ID" value="RWS09322.1"/>
    <property type="molecule type" value="Genomic_DNA"/>
</dbReference>
<dbReference type="GO" id="GO:0005412">
    <property type="term" value="F:D-glucose:sodium symporter activity"/>
    <property type="evidence" value="ECO:0007669"/>
    <property type="project" value="TreeGrafter"/>
</dbReference>
<keyword evidence="4 7" id="KW-1133">Transmembrane helix</keyword>
<dbReference type="InterPro" id="IPR038377">
    <property type="entry name" value="Na/Glc_symporter_sf"/>
</dbReference>
<proteinExistence type="inferred from homology"/>
<keyword evidence="3 7" id="KW-0812">Transmembrane</keyword>
<feature type="transmembrane region" description="Helical" evidence="7">
    <location>
        <begin position="203"/>
        <end position="223"/>
    </location>
</feature>
<dbReference type="PROSITE" id="PS00457">
    <property type="entry name" value="NA_SOLUT_SYMP_2"/>
    <property type="match status" value="1"/>
</dbReference>
<dbReference type="GO" id="GO:0005886">
    <property type="term" value="C:plasma membrane"/>
    <property type="evidence" value="ECO:0007669"/>
    <property type="project" value="TreeGrafter"/>
</dbReference>
<feature type="transmembrane region" description="Helical" evidence="7">
    <location>
        <begin position="96"/>
        <end position="115"/>
    </location>
</feature>
<dbReference type="Gene3D" id="1.20.1730.10">
    <property type="entry name" value="Sodium/glucose cotransporter"/>
    <property type="match status" value="1"/>
</dbReference>
<evidence type="ECO:0000313" key="10">
    <source>
        <dbReference type="Proteomes" id="UP000285301"/>
    </source>
</evidence>
<feature type="transmembrane region" description="Helical" evidence="7">
    <location>
        <begin position="6"/>
        <end position="26"/>
    </location>
</feature>
<dbReference type="InterPro" id="IPR001734">
    <property type="entry name" value="Na/solute_symporter"/>
</dbReference>
<sequence>MYSSITGLLMLTAICTVTGGLAAVMYTETVQCFIMVIGAVIVAAKAFWKVGGWEALETKYMISRPPENEIPEKFINCSHPSPYAFKMLRPYDDPDLPWLGFLLGQTFASLWYWAADQVVVQRLLAAKSLAHAQGGTLFAGFLKTLPLFLIIVPGMISRVLYPSEIACVDPEKCYAHCENHASCSNAAYPTLVMELMPDGLRGLMMAGMLAALMSGLASIFNSASTMFTIDIWPQIRKKASLRELMIVGRAFVVVMVLISILWIPVIEEMQGGQIFIYIQAISAYLAPPIATVFVLAVMWTRMNEPGAFWSLVIGLLAGVIRMILDVIYKQPPCGEDDLRPFLIRKIHYMYFAIVLVCLSSLTAVIVSLLTEPTEKFRVIKFIVNLSNKYVKRLIKYAAICPINFMSAL</sequence>
<evidence type="ECO:0000313" key="8">
    <source>
        <dbReference type="EMBL" id="RWS08778.1"/>
    </source>
</evidence>
<name>A0A443R0L8_9ACAR</name>
<evidence type="ECO:0000256" key="5">
    <source>
        <dbReference type="ARBA" id="ARBA00023136"/>
    </source>
</evidence>
<dbReference type="STRING" id="1965070.A0A443R0L8"/>
<evidence type="ECO:0000256" key="2">
    <source>
        <dbReference type="ARBA" id="ARBA00006434"/>
    </source>
</evidence>
<dbReference type="InterPro" id="IPR018212">
    <property type="entry name" value="Na/solute_symporter_CS"/>
</dbReference>
<evidence type="ECO:0000256" key="3">
    <source>
        <dbReference type="ARBA" id="ARBA00022692"/>
    </source>
</evidence>
<dbReference type="Proteomes" id="UP000285301">
    <property type="component" value="Unassembled WGS sequence"/>
</dbReference>
<feature type="transmembrane region" description="Helical" evidence="7">
    <location>
        <begin position="33"/>
        <end position="51"/>
    </location>
</feature>
<dbReference type="NCBIfam" id="TIGR00813">
    <property type="entry name" value="sss"/>
    <property type="match status" value="1"/>
</dbReference>
<dbReference type="OrthoDB" id="6132759at2759"/>
<feature type="transmembrane region" description="Helical" evidence="7">
    <location>
        <begin position="306"/>
        <end position="328"/>
    </location>
</feature>
<evidence type="ECO:0000256" key="1">
    <source>
        <dbReference type="ARBA" id="ARBA00004141"/>
    </source>
</evidence>
<dbReference type="Pfam" id="PF00474">
    <property type="entry name" value="SSF"/>
    <property type="match status" value="1"/>
</dbReference>
<dbReference type="PANTHER" id="PTHR11819">
    <property type="entry name" value="SOLUTE CARRIER FAMILY 5"/>
    <property type="match status" value="1"/>
</dbReference>
<dbReference type="PANTHER" id="PTHR11819:SF150">
    <property type="entry name" value="SODIUM_MYO-INOSITOL COTRANSPORTER"/>
    <property type="match status" value="1"/>
</dbReference>
<comment type="subcellular location">
    <subcellularLocation>
        <location evidence="1">Membrane</location>
        <topology evidence="1">Multi-pass membrane protein</topology>
    </subcellularLocation>
</comment>
<comment type="similarity">
    <text evidence="2 6">Belongs to the sodium:solute symporter (SSF) (TC 2.A.21) family.</text>
</comment>
<feature type="transmembrane region" description="Helical" evidence="7">
    <location>
        <begin position="244"/>
        <end position="263"/>
    </location>
</feature>
<reference evidence="8" key="2">
    <citation type="submission" date="2018-11" db="EMBL/GenBank/DDBJ databases">
        <title>Trombidioid mite genomics.</title>
        <authorList>
            <person name="Dong X."/>
        </authorList>
    </citation>
    <scope>NUCLEOTIDE SEQUENCE</scope>
    <source>
        <strain evidence="8">UoL-WK</strain>
    </source>
</reference>